<keyword evidence="7" id="KW-1185">Reference proteome</keyword>
<evidence type="ECO:0000256" key="3">
    <source>
        <dbReference type="ARBA" id="ARBA00023274"/>
    </source>
</evidence>
<dbReference type="Pfam" id="PF01929">
    <property type="entry name" value="Ribosomal_L14e"/>
    <property type="match status" value="1"/>
</dbReference>
<sequence>MTAEPTILVGVWNRNRVENATFEGGWMIGRLDDAGLDLGIWESNFKRFVEVGRVVLLRSGPNSGSIAVITQIIDHNRAMIEGPTTGVPRQSFPFKHITLTPLRVTIPRAIGSGALKKVLEKEGTAAKWESSAWATKRAAIEKRRTVNDFASFKVMLAKKQRTDVVRKAVAKAKKA</sequence>
<evidence type="ECO:0008006" key="8">
    <source>
        <dbReference type="Google" id="ProtNLM"/>
    </source>
</evidence>
<evidence type="ECO:0000256" key="2">
    <source>
        <dbReference type="ARBA" id="ARBA00022980"/>
    </source>
</evidence>
<keyword evidence="3" id="KW-0687">Ribonucleoprotein</keyword>
<proteinExistence type="inferred from homology"/>
<dbReference type="InterPro" id="IPR005824">
    <property type="entry name" value="KOW"/>
</dbReference>
<organism evidence="6 7">
    <name type="scientific">Psilocybe cf. subviscida</name>
    <dbReference type="NCBI Taxonomy" id="2480587"/>
    <lineage>
        <taxon>Eukaryota</taxon>
        <taxon>Fungi</taxon>
        <taxon>Dikarya</taxon>
        <taxon>Basidiomycota</taxon>
        <taxon>Agaricomycotina</taxon>
        <taxon>Agaricomycetes</taxon>
        <taxon>Agaricomycetidae</taxon>
        <taxon>Agaricales</taxon>
        <taxon>Agaricineae</taxon>
        <taxon>Strophariaceae</taxon>
        <taxon>Psilocybe</taxon>
    </lineage>
</organism>
<dbReference type="SUPFAM" id="SSF50104">
    <property type="entry name" value="Translation proteins SH3-like domain"/>
    <property type="match status" value="1"/>
</dbReference>
<dbReference type="InterPro" id="IPR039660">
    <property type="entry name" value="Ribosomal_eL14"/>
</dbReference>
<protein>
    <recommendedName>
        <fullName evidence="8">Ribosomal protein L14e domain-containing protein</fullName>
    </recommendedName>
</protein>
<dbReference type="GO" id="GO:0042273">
    <property type="term" value="P:ribosomal large subunit biogenesis"/>
    <property type="evidence" value="ECO:0007669"/>
    <property type="project" value="TreeGrafter"/>
</dbReference>
<dbReference type="GO" id="GO:0006412">
    <property type="term" value="P:translation"/>
    <property type="evidence" value="ECO:0007669"/>
    <property type="project" value="InterPro"/>
</dbReference>
<dbReference type="CDD" id="cd23702">
    <property type="entry name" value="eL14"/>
    <property type="match status" value="1"/>
</dbReference>
<name>A0A8H5F0A1_9AGAR</name>
<dbReference type="InterPro" id="IPR008991">
    <property type="entry name" value="Translation_prot_SH3-like_sf"/>
</dbReference>
<dbReference type="InterPro" id="IPR002784">
    <property type="entry name" value="Ribosomal_eL14_dom"/>
</dbReference>
<dbReference type="GO" id="GO:0003723">
    <property type="term" value="F:RNA binding"/>
    <property type="evidence" value="ECO:0007669"/>
    <property type="project" value="InterPro"/>
</dbReference>
<dbReference type="PANTHER" id="PTHR11127:SF2">
    <property type="entry name" value="LARGE RIBOSOMAL SUBUNIT PROTEIN EL14"/>
    <property type="match status" value="1"/>
</dbReference>
<evidence type="ECO:0000259" key="5">
    <source>
        <dbReference type="Pfam" id="PF01929"/>
    </source>
</evidence>
<dbReference type="AlphaFoldDB" id="A0A8H5F0A1"/>
<gene>
    <name evidence="6" type="ORF">D9619_011050</name>
</gene>
<evidence type="ECO:0000313" key="7">
    <source>
        <dbReference type="Proteomes" id="UP000567179"/>
    </source>
</evidence>
<comment type="similarity">
    <text evidence="1">Belongs to the eukaryotic ribosomal protein eL14 family.</text>
</comment>
<dbReference type="InterPro" id="IPR014722">
    <property type="entry name" value="Rib_uL2_dom2"/>
</dbReference>
<reference evidence="6 7" key="1">
    <citation type="journal article" date="2020" name="ISME J.">
        <title>Uncovering the hidden diversity of litter-decomposition mechanisms in mushroom-forming fungi.</title>
        <authorList>
            <person name="Floudas D."/>
            <person name="Bentzer J."/>
            <person name="Ahren D."/>
            <person name="Johansson T."/>
            <person name="Persson P."/>
            <person name="Tunlid A."/>
        </authorList>
    </citation>
    <scope>NUCLEOTIDE SEQUENCE [LARGE SCALE GENOMIC DNA]</scope>
    <source>
        <strain evidence="6 7">CBS 101986</strain>
    </source>
</reference>
<evidence type="ECO:0000259" key="4">
    <source>
        <dbReference type="Pfam" id="PF00467"/>
    </source>
</evidence>
<dbReference type="OrthoDB" id="1875589at2759"/>
<feature type="domain" description="KOW" evidence="4">
    <location>
        <begin position="51"/>
        <end position="81"/>
    </location>
</feature>
<dbReference type="PANTHER" id="PTHR11127">
    <property type="entry name" value="60S RIBOSOMAL PROTEIN L14"/>
    <property type="match status" value="1"/>
</dbReference>
<dbReference type="Gene3D" id="6.10.250.2270">
    <property type="match status" value="1"/>
</dbReference>
<feature type="domain" description="Large ribosomal subunit protein eL14" evidence="5">
    <location>
        <begin position="88"/>
        <end position="161"/>
    </location>
</feature>
<dbReference type="EMBL" id="JAACJJ010000030">
    <property type="protein sequence ID" value="KAF5318538.1"/>
    <property type="molecule type" value="Genomic_DNA"/>
</dbReference>
<dbReference type="GO" id="GO:0022625">
    <property type="term" value="C:cytosolic large ribosomal subunit"/>
    <property type="evidence" value="ECO:0007669"/>
    <property type="project" value="TreeGrafter"/>
</dbReference>
<dbReference type="GO" id="GO:0003735">
    <property type="term" value="F:structural constituent of ribosome"/>
    <property type="evidence" value="ECO:0007669"/>
    <property type="project" value="InterPro"/>
</dbReference>
<accession>A0A8H5F0A1</accession>
<dbReference type="Proteomes" id="UP000567179">
    <property type="component" value="Unassembled WGS sequence"/>
</dbReference>
<dbReference type="Gene3D" id="2.30.30.30">
    <property type="match status" value="1"/>
</dbReference>
<dbReference type="Pfam" id="PF00467">
    <property type="entry name" value="KOW"/>
    <property type="match status" value="1"/>
</dbReference>
<evidence type="ECO:0000313" key="6">
    <source>
        <dbReference type="EMBL" id="KAF5318538.1"/>
    </source>
</evidence>
<evidence type="ECO:0000256" key="1">
    <source>
        <dbReference type="ARBA" id="ARBA00006592"/>
    </source>
</evidence>
<keyword evidence="2" id="KW-0689">Ribosomal protein</keyword>
<comment type="caution">
    <text evidence="6">The sequence shown here is derived from an EMBL/GenBank/DDBJ whole genome shotgun (WGS) entry which is preliminary data.</text>
</comment>